<feature type="domain" description="SCP2" evidence="1">
    <location>
        <begin position="20"/>
        <end position="117"/>
    </location>
</feature>
<dbReference type="Gene3D" id="3.30.1050.10">
    <property type="entry name" value="SCP2 sterol-binding domain"/>
    <property type="match status" value="1"/>
</dbReference>
<dbReference type="SUPFAM" id="SSF55718">
    <property type="entry name" value="SCP-like"/>
    <property type="match status" value="1"/>
</dbReference>
<organism evidence="2 3">
    <name type="scientific">Spodoptera exigua</name>
    <name type="common">Beet armyworm</name>
    <name type="synonym">Noctua fulgens</name>
    <dbReference type="NCBI Taxonomy" id="7107"/>
    <lineage>
        <taxon>Eukaryota</taxon>
        <taxon>Metazoa</taxon>
        <taxon>Ecdysozoa</taxon>
        <taxon>Arthropoda</taxon>
        <taxon>Hexapoda</taxon>
        <taxon>Insecta</taxon>
        <taxon>Pterygota</taxon>
        <taxon>Neoptera</taxon>
        <taxon>Endopterygota</taxon>
        <taxon>Lepidoptera</taxon>
        <taxon>Glossata</taxon>
        <taxon>Ditrysia</taxon>
        <taxon>Noctuoidea</taxon>
        <taxon>Noctuidae</taxon>
        <taxon>Amphipyrinae</taxon>
        <taxon>Spodoptera</taxon>
    </lineage>
</organism>
<dbReference type="Pfam" id="PF02036">
    <property type="entry name" value="SCP2"/>
    <property type="match status" value="1"/>
</dbReference>
<accession>A0A835L930</accession>
<sequence>MGASQSEHAAKPEKADLVQKIKARLAAVDPNKARALGGVFLFNIIKGTSVYSWTLDLNQVKVYEGEPDEDPDSTFTLTEHYFKQLVTGREDARVIIQAGRCSVTGDIMRAMQLEPYIKLE</sequence>
<evidence type="ECO:0000313" key="2">
    <source>
        <dbReference type="EMBL" id="KAF9419968.1"/>
    </source>
</evidence>
<comment type="caution">
    <text evidence="2">The sequence shown here is derived from an EMBL/GenBank/DDBJ whole genome shotgun (WGS) entry which is preliminary data.</text>
</comment>
<dbReference type="PANTHER" id="PTHR10094:SF32">
    <property type="entry name" value="EUCALYPTUS, ISOFORM B"/>
    <property type="match status" value="1"/>
</dbReference>
<dbReference type="Proteomes" id="UP000648187">
    <property type="component" value="Unassembled WGS sequence"/>
</dbReference>
<reference evidence="2" key="1">
    <citation type="submission" date="2020-08" db="EMBL/GenBank/DDBJ databases">
        <title>Spodoptera exigua strain:BAW_Kor-Di-RS1 Genome sequencing and assembly.</title>
        <authorList>
            <person name="Kim J."/>
            <person name="Nam H.Y."/>
            <person name="Kwon M."/>
            <person name="Choi J.H."/>
            <person name="Cho S.R."/>
            <person name="Kim G.-H."/>
        </authorList>
    </citation>
    <scope>NUCLEOTIDE SEQUENCE</scope>
    <source>
        <strain evidence="2">BAW_Kor-Di-RS1</strain>
        <tissue evidence="2">Whole-body</tissue>
    </source>
</reference>
<gene>
    <name evidence="2" type="ORF">HW555_003680</name>
</gene>
<keyword evidence="3" id="KW-1185">Reference proteome</keyword>
<evidence type="ECO:0000313" key="3">
    <source>
        <dbReference type="Proteomes" id="UP000648187"/>
    </source>
</evidence>
<dbReference type="InterPro" id="IPR036527">
    <property type="entry name" value="SCP2_sterol-bd_dom_sf"/>
</dbReference>
<protein>
    <recommendedName>
        <fullName evidence="1">SCP2 domain-containing protein</fullName>
    </recommendedName>
</protein>
<name>A0A835L930_SPOEX</name>
<dbReference type="EMBL" id="JACKWZ010000037">
    <property type="protein sequence ID" value="KAF9419968.1"/>
    <property type="molecule type" value="Genomic_DNA"/>
</dbReference>
<evidence type="ECO:0000259" key="1">
    <source>
        <dbReference type="Pfam" id="PF02036"/>
    </source>
</evidence>
<dbReference type="AlphaFoldDB" id="A0A835L930"/>
<dbReference type="PANTHER" id="PTHR10094">
    <property type="entry name" value="STEROL CARRIER PROTEIN 2 SCP-2 FAMILY PROTEIN"/>
    <property type="match status" value="1"/>
</dbReference>
<proteinExistence type="predicted"/>
<dbReference type="InterPro" id="IPR003033">
    <property type="entry name" value="SCP2_sterol-bd_dom"/>
</dbReference>
<dbReference type="GO" id="GO:0005829">
    <property type="term" value="C:cytosol"/>
    <property type="evidence" value="ECO:0007669"/>
    <property type="project" value="TreeGrafter"/>
</dbReference>